<sequence>MAFYAGKAGNNIATIDNFATSLDDLRLDVQHLEQELAKKTGIRPKNRHHPKTDQAFVKAEALLKQGDLANAGLYFSNGISQAPGNWDKINRYQQSVLDYCRQRIDNSDYEMALNVLGDMNTFMRTQALYVPVQDIEKLQQALTDIAQFKQSIVDKMTQASQMETAQFVKTLLSQTDELLAQNPSADNPALHVETLKENIFALQSLDANILKPNDSSKIAHQITQLENTIATLEQQLATAQAANTISTLAQRATQFIDNAKNEPAQSDLVLYYLTSAESIIRQLVLVAPNMEMAKTQIATLSEQLEQAKQEIAKRQSETVLHEIVQASEQIKIDKRTQAQKAIEQLSQFRQLLAEKSSQLSSVEALEKAQAWMEEVNNQIANWQAKQTRKYEQWAIMKITTFYNRYQDELGAGFTDEDRVYSGIIRFLGNIDIRYLSTPAQTAYNEAFQKFYAELRDDQKIPLSSKMTLMDKKPLSNF</sequence>
<keyword evidence="3" id="KW-1185">Reference proteome</keyword>
<proteinExistence type="predicted"/>
<evidence type="ECO:0000313" key="3">
    <source>
        <dbReference type="Proteomes" id="UP000030428"/>
    </source>
</evidence>
<protein>
    <submittedName>
        <fullName evidence="2">Uncharacterized protein</fullName>
    </submittedName>
</protein>
<keyword evidence="1" id="KW-0175">Coiled coil</keyword>
<gene>
    <name evidence="2" type="ORF">PN36_06645</name>
</gene>
<evidence type="ECO:0000313" key="2">
    <source>
        <dbReference type="EMBL" id="KHD11046.2"/>
    </source>
</evidence>
<feature type="coiled-coil region" evidence="1">
    <location>
        <begin position="290"/>
        <end position="317"/>
    </location>
</feature>
<name>A0A0A6S4K1_9GAMM</name>
<dbReference type="AlphaFoldDB" id="A0A0A6S4K1"/>
<dbReference type="Proteomes" id="UP000030428">
    <property type="component" value="Unassembled WGS sequence"/>
</dbReference>
<evidence type="ECO:0000256" key="1">
    <source>
        <dbReference type="SAM" id="Coils"/>
    </source>
</evidence>
<dbReference type="EMBL" id="JSZA02000019">
    <property type="protein sequence ID" value="KHD11046.2"/>
    <property type="molecule type" value="Genomic_DNA"/>
</dbReference>
<feature type="coiled-coil region" evidence="1">
    <location>
        <begin position="15"/>
        <end position="42"/>
    </location>
</feature>
<reference evidence="2 3" key="1">
    <citation type="journal article" date="2016" name="Front. Microbiol.">
        <title>Single-Cell (Meta-)Genomics of a Dimorphic Candidatus Thiomargarita nelsonii Reveals Genomic Plasticity.</title>
        <authorList>
            <person name="Flood B.E."/>
            <person name="Fliss P."/>
            <person name="Jones D.S."/>
            <person name="Dick G.J."/>
            <person name="Jain S."/>
            <person name="Kaster A.K."/>
            <person name="Winkel M."/>
            <person name="Mussmann M."/>
            <person name="Bailey J."/>
        </authorList>
    </citation>
    <scope>NUCLEOTIDE SEQUENCE [LARGE SCALE GENOMIC DNA]</scope>
    <source>
        <strain evidence="2">Hydrate Ridge</strain>
    </source>
</reference>
<comment type="caution">
    <text evidence="2">The sequence shown here is derived from an EMBL/GenBank/DDBJ whole genome shotgun (WGS) entry which is preliminary data.</text>
</comment>
<organism evidence="2 3">
    <name type="scientific">Candidatus Thiomargarita nelsonii</name>
    <dbReference type="NCBI Taxonomy" id="1003181"/>
    <lineage>
        <taxon>Bacteria</taxon>
        <taxon>Pseudomonadati</taxon>
        <taxon>Pseudomonadota</taxon>
        <taxon>Gammaproteobacteria</taxon>
        <taxon>Thiotrichales</taxon>
        <taxon>Thiotrichaceae</taxon>
        <taxon>Thiomargarita</taxon>
    </lineage>
</organism>
<feature type="coiled-coil region" evidence="1">
    <location>
        <begin position="215"/>
        <end position="242"/>
    </location>
</feature>
<accession>A0A0A6S4K1</accession>